<dbReference type="Proteomes" id="UP000094256">
    <property type="component" value="Chromosome"/>
</dbReference>
<dbReference type="InterPro" id="IPR036520">
    <property type="entry name" value="UPF0759_sf"/>
</dbReference>
<protein>
    <recommendedName>
        <fullName evidence="3">Histidine kinase</fullName>
    </recommendedName>
</protein>
<sequence>MVSAATLRIGTAGWSIPAAARDRFPAEGSGLERYAAQLSAVEINSSFYRPHRASTYARWAASVPADFRFALKLPKTITHGARLLDCAALLVAFADQIAPLGDHLGPLLVQLPPSLKFDSAVAADFFATLARTVAAPAVCEPRHLSWFTPEADVLLAEHRIARVAADPARCDAAARPGGWRGLAYHRLHGSPQIYRSPYSDEQLRTLAAQIAHNEPAESWVIFDNTASGAALPNALTLQAARSSNNV</sequence>
<dbReference type="KEGG" id="span:AWL63_22765"/>
<dbReference type="Gene3D" id="3.20.20.410">
    <property type="entry name" value="Protein of unknown function UPF0759"/>
    <property type="match status" value="1"/>
</dbReference>
<dbReference type="AlphaFoldDB" id="A0A1B3ZFZ7"/>
<dbReference type="STRING" id="1560345.AWL63_22765"/>
<name>A0A1B3ZFZ7_9SPHN</name>
<dbReference type="Pfam" id="PF01904">
    <property type="entry name" value="DUF72"/>
    <property type="match status" value="1"/>
</dbReference>
<evidence type="ECO:0008006" key="3">
    <source>
        <dbReference type="Google" id="ProtNLM"/>
    </source>
</evidence>
<dbReference type="InterPro" id="IPR002763">
    <property type="entry name" value="DUF72"/>
</dbReference>
<dbReference type="EMBL" id="CP014168">
    <property type="protein sequence ID" value="AOH86356.1"/>
    <property type="molecule type" value="Genomic_DNA"/>
</dbReference>
<keyword evidence="2" id="KW-1185">Reference proteome</keyword>
<dbReference type="PANTHER" id="PTHR30348">
    <property type="entry name" value="UNCHARACTERIZED PROTEIN YECE"/>
    <property type="match status" value="1"/>
</dbReference>
<proteinExistence type="predicted"/>
<evidence type="ECO:0000313" key="2">
    <source>
        <dbReference type="Proteomes" id="UP000094256"/>
    </source>
</evidence>
<organism evidence="1 2">
    <name type="scientific">Sphingomonas panacis</name>
    <dbReference type="NCBI Taxonomy" id="1560345"/>
    <lineage>
        <taxon>Bacteria</taxon>
        <taxon>Pseudomonadati</taxon>
        <taxon>Pseudomonadota</taxon>
        <taxon>Alphaproteobacteria</taxon>
        <taxon>Sphingomonadales</taxon>
        <taxon>Sphingomonadaceae</taxon>
        <taxon>Sphingomonas</taxon>
    </lineage>
</organism>
<dbReference type="PANTHER" id="PTHR30348:SF14">
    <property type="entry name" value="BLR8050 PROTEIN"/>
    <property type="match status" value="1"/>
</dbReference>
<reference evidence="1 2" key="1">
    <citation type="submission" date="2016-01" db="EMBL/GenBank/DDBJ databases">
        <title>Complete genome and mega plasmid sequence of Sphingomonas panacis DCY99 elicits systemic resistance in rice to Xanthomonas oryzae.</title>
        <authorList>
            <person name="Kim Y.J."/>
            <person name="Yang D.C."/>
            <person name="Sing P."/>
        </authorList>
    </citation>
    <scope>NUCLEOTIDE SEQUENCE [LARGE SCALE GENOMIC DNA]</scope>
    <source>
        <strain evidence="1 2">DCY99</strain>
    </source>
</reference>
<dbReference type="OrthoDB" id="9780310at2"/>
<accession>A0A1B3ZFZ7</accession>
<evidence type="ECO:0000313" key="1">
    <source>
        <dbReference type="EMBL" id="AOH86356.1"/>
    </source>
</evidence>
<dbReference type="SUPFAM" id="SSF117396">
    <property type="entry name" value="TM1631-like"/>
    <property type="match status" value="1"/>
</dbReference>
<gene>
    <name evidence="1" type="ORF">AWL63_22765</name>
</gene>